<evidence type="ECO:0000313" key="2">
    <source>
        <dbReference type="EMBL" id="KAJ7649623.1"/>
    </source>
</evidence>
<evidence type="ECO:0000313" key="3">
    <source>
        <dbReference type="Proteomes" id="UP001221142"/>
    </source>
</evidence>
<comment type="caution">
    <text evidence="2">The sequence shown here is derived from an EMBL/GenBank/DDBJ whole genome shotgun (WGS) entry which is preliminary data.</text>
</comment>
<evidence type="ECO:0000256" key="1">
    <source>
        <dbReference type="SAM" id="MobiDB-lite"/>
    </source>
</evidence>
<dbReference type="AlphaFoldDB" id="A0AAD7CHW4"/>
<keyword evidence="3" id="KW-1185">Reference proteome</keyword>
<dbReference type="EMBL" id="JARKIF010000001">
    <property type="protein sequence ID" value="KAJ7649623.1"/>
    <property type="molecule type" value="Genomic_DNA"/>
</dbReference>
<gene>
    <name evidence="2" type="ORF">FB45DRAFT_730809</name>
</gene>
<reference evidence="2" key="1">
    <citation type="submission" date="2023-03" db="EMBL/GenBank/DDBJ databases">
        <title>Massive genome expansion in bonnet fungi (Mycena s.s.) driven by repeated elements and novel gene families across ecological guilds.</title>
        <authorList>
            <consortium name="Lawrence Berkeley National Laboratory"/>
            <person name="Harder C.B."/>
            <person name="Miyauchi S."/>
            <person name="Viragh M."/>
            <person name="Kuo A."/>
            <person name="Thoen E."/>
            <person name="Andreopoulos B."/>
            <person name="Lu D."/>
            <person name="Skrede I."/>
            <person name="Drula E."/>
            <person name="Henrissat B."/>
            <person name="Morin E."/>
            <person name="Kohler A."/>
            <person name="Barry K."/>
            <person name="LaButti K."/>
            <person name="Morin E."/>
            <person name="Salamov A."/>
            <person name="Lipzen A."/>
            <person name="Mereny Z."/>
            <person name="Hegedus B."/>
            <person name="Baldrian P."/>
            <person name="Stursova M."/>
            <person name="Weitz H."/>
            <person name="Taylor A."/>
            <person name="Grigoriev I.V."/>
            <person name="Nagy L.G."/>
            <person name="Martin F."/>
            <person name="Kauserud H."/>
        </authorList>
    </citation>
    <scope>NUCLEOTIDE SEQUENCE</scope>
    <source>
        <strain evidence="2">9284</strain>
    </source>
</reference>
<accession>A0AAD7CHW4</accession>
<feature type="region of interest" description="Disordered" evidence="1">
    <location>
        <begin position="696"/>
        <end position="728"/>
    </location>
</feature>
<protein>
    <submittedName>
        <fullName evidence="2">Uncharacterized protein</fullName>
    </submittedName>
</protein>
<organism evidence="2 3">
    <name type="scientific">Roridomyces roridus</name>
    <dbReference type="NCBI Taxonomy" id="1738132"/>
    <lineage>
        <taxon>Eukaryota</taxon>
        <taxon>Fungi</taxon>
        <taxon>Dikarya</taxon>
        <taxon>Basidiomycota</taxon>
        <taxon>Agaricomycotina</taxon>
        <taxon>Agaricomycetes</taxon>
        <taxon>Agaricomycetidae</taxon>
        <taxon>Agaricales</taxon>
        <taxon>Marasmiineae</taxon>
        <taxon>Mycenaceae</taxon>
        <taxon>Roridomyces</taxon>
    </lineage>
</organism>
<feature type="compositionally biased region" description="Basic and acidic residues" evidence="1">
    <location>
        <begin position="710"/>
        <end position="728"/>
    </location>
</feature>
<proteinExistence type="predicted"/>
<sequence length="786" mass="89486">MKEGGVVTDEVRDALTDLVALDNVPAKRAVSIFRRIGAFFGVHVEDDVSRRSVSRFVKEGGNAAKLQFVEATQTAKGITLAGDGTSHKNETYETKFATIINDSSDENRHLQFFLGIQMAVNHTSQTQLDGWIELIEELYHLGMDSGILNEEDSRDFWNLVTGFQSDHANDQKRLFELMKEHKERCERDIRGEEAVLEFSIPELNEFLFKVTDEAIRDAGGFSAWDALSDDEQKSKINEIRQRVVRDIGQEEFNKLTDAEKSDVDLFLWAGCCMHKEMNAFKGGAHAMSEFWTKRGLTPPMKLFNRDNAAAAKATGTDAAQRAEDLTLGGAIKLASLCGAIFRHKDRKRGQQDTLRFYFDLVLGFTICFPDTNNTRFQSHEEACAVLITYLDIFIEFLEYVRKNKQKRTLNHMENNVFQGLQDIPTRHEICVVTLYYLSVSVPYMREIRGREAATDNVLELTDLHERVISHIDELIDHPEYLLSATQDAYIQGSLDGKPWSRPEAFWAVQRYAPTLPHLRDLLVAFLIGARDKWIDFSEEFSPDGALAGATLEQIARAWMRMTNDLCEGEFGTWRQSAKANPSLSVVQHNSRQMYKFNNTSEYLRALGPEMRKFLRKVTRQQDESGASRAMRIKLAKHRQAVAEENTEKDRVRAAKVQAARDALEEVAPILTITELHTDYFTVADITEQLRWHAEFGAPESRKGKKKRAPKQAESEEAPTKTKATRETKFQSLEQAVEQYISSGLPRDPLGRLGTSWEAEKMEDSLHELVTVDDLDGYDSEGDYYQR</sequence>
<name>A0AAD7CHW4_9AGAR</name>
<dbReference type="Proteomes" id="UP001221142">
    <property type="component" value="Unassembled WGS sequence"/>
</dbReference>